<keyword evidence="7 10" id="KW-1133">Transmembrane helix</keyword>
<evidence type="ECO:0000256" key="6">
    <source>
        <dbReference type="ARBA" id="ARBA00022824"/>
    </source>
</evidence>
<keyword evidence="8 10" id="KW-0472">Membrane</keyword>
<comment type="similarity">
    <text evidence="2">Belongs to the EMC1 family.</text>
</comment>
<dbReference type="Proteomes" id="UP000000286">
    <property type="component" value="Chromosome III"/>
</dbReference>
<dbReference type="Pfam" id="PF07774">
    <property type="entry name" value="EMC1_C"/>
    <property type="match status" value="1"/>
</dbReference>
<dbReference type="GO" id="GO:0034975">
    <property type="term" value="P:protein folding in endoplasmic reticulum"/>
    <property type="evidence" value="ECO:0007669"/>
    <property type="project" value="TreeGrafter"/>
</dbReference>
<evidence type="ECO:0000259" key="12">
    <source>
        <dbReference type="Pfam" id="PF07774"/>
    </source>
</evidence>
<evidence type="ECO:0000256" key="1">
    <source>
        <dbReference type="ARBA" id="ARBA00004115"/>
    </source>
</evidence>
<dbReference type="EMBL" id="FN393062">
    <property type="protein sequence ID" value="CAY78160.1"/>
    <property type="molecule type" value="Genomic_DNA"/>
</dbReference>
<dbReference type="OrthoDB" id="28092at2759"/>
<evidence type="ECO:0000256" key="7">
    <source>
        <dbReference type="ARBA" id="ARBA00022989"/>
    </source>
</evidence>
<dbReference type="InterPro" id="IPR026895">
    <property type="entry name" value="EMC1"/>
</dbReference>
<protein>
    <recommendedName>
        <fullName evidence="3">ER membrane protein complex subunit 1</fullName>
    </recommendedName>
</protein>
<evidence type="ECO:0000256" key="5">
    <source>
        <dbReference type="ARBA" id="ARBA00022729"/>
    </source>
</evidence>
<keyword evidence="9" id="KW-0325">Glycoprotein</keyword>
<keyword evidence="4 10" id="KW-0812">Transmembrane</keyword>
<reference evidence="13 14" key="1">
    <citation type="journal article" date="2009" name="Proc. Natl. Acad. Sci. U.S.A.">
        <title>Eukaryote-to-eukaryote gene transfer events revealed by the genome sequence of the wine yeast Saccharomyces cerevisiae EC1118.</title>
        <authorList>
            <person name="Novo M."/>
            <person name="Bigey F."/>
            <person name="Beyne E."/>
            <person name="Galeote V."/>
            <person name="Gavory F."/>
            <person name="Mallet S."/>
            <person name="Cambot B."/>
            <person name="Legras J.L."/>
            <person name="Wincker P."/>
            <person name="Casaregola S."/>
            <person name="Dequin S."/>
        </authorList>
    </citation>
    <scope>NUCLEOTIDE SEQUENCE [LARGE SCALE GENOMIC DNA]</scope>
    <source>
        <strain evidence="14">Lalvin EC1118 / Prise de mousse</strain>
    </source>
</reference>
<accession>C8Z444</accession>
<dbReference type="InterPro" id="IPR011678">
    <property type="entry name" value="EMC1_C"/>
</dbReference>
<feature type="signal peptide" evidence="11">
    <location>
        <begin position="1"/>
        <end position="24"/>
    </location>
</feature>
<organism evidence="13 14">
    <name type="scientific">Saccharomyces cerevisiae (strain Lalvin EC1118 / Prise de mousse)</name>
    <name type="common">Baker's yeast</name>
    <dbReference type="NCBI Taxonomy" id="643680"/>
    <lineage>
        <taxon>Eukaryota</taxon>
        <taxon>Fungi</taxon>
        <taxon>Dikarya</taxon>
        <taxon>Ascomycota</taxon>
        <taxon>Saccharomycotina</taxon>
        <taxon>Saccharomycetes</taxon>
        <taxon>Saccharomycetales</taxon>
        <taxon>Saccharomycetaceae</taxon>
        <taxon>Saccharomyces</taxon>
    </lineage>
</organism>
<evidence type="ECO:0000256" key="8">
    <source>
        <dbReference type="ARBA" id="ARBA00023136"/>
    </source>
</evidence>
<gene>
    <name evidence="13" type="ORF">EC1118_1C17_0232g</name>
</gene>
<dbReference type="PANTHER" id="PTHR21573:SF0">
    <property type="entry name" value="ER MEMBRANE PROTEIN COMPLEX SUBUNIT 1"/>
    <property type="match status" value="1"/>
</dbReference>
<comment type="subcellular location">
    <subcellularLocation>
        <location evidence="1">Endoplasmic reticulum membrane</location>
        <topology evidence="1">Single-pass type I membrane protein</topology>
    </subcellularLocation>
</comment>
<evidence type="ECO:0000313" key="13">
    <source>
        <dbReference type="EMBL" id="CAY78160.1"/>
    </source>
</evidence>
<dbReference type="AlphaFoldDB" id="C8Z444"/>
<evidence type="ECO:0000256" key="2">
    <source>
        <dbReference type="ARBA" id="ARBA00007904"/>
    </source>
</evidence>
<name>C8Z444_YEAS8</name>
<evidence type="ECO:0000256" key="11">
    <source>
        <dbReference type="SAM" id="SignalP"/>
    </source>
</evidence>
<evidence type="ECO:0000313" key="14">
    <source>
        <dbReference type="Proteomes" id="UP000000286"/>
    </source>
</evidence>
<evidence type="ECO:0000256" key="9">
    <source>
        <dbReference type="ARBA" id="ARBA00023180"/>
    </source>
</evidence>
<feature type="chain" id="PRO_5002994551" description="ER membrane protein complex subunit 1" evidence="11">
    <location>
        <begin position="25"/>
        <end position="760"/>
    </location>
</feature>
<feature type="transmembrane region" description="Helical" evidence="10">
    <location>
        <begin position="730"/>
        <end position="748"/>
    </location>
</feature>
<evidence type="ECO:0000256" key="4">
    <source>
        <dbReference type="ARBA" id="ARBA00022692"/>
    </source>
</evidence>
<evidence type="ECO:0000256" key="3">
    <source>
        <dbReference type="ARBA" id="ARBA00020824"/>
    </source>
</evidence>
<sequence length="760" mass="87226">MKITCTDLVYVFILLFLNTSCVQAVFSDDAFITDWQLANLGPWEKVIPDSRDRNRVLILSNPTETSCLVSSFNVSSGQILFRNVLPFTIDEIQLDSNDHNAMVCVNSSSNHWQKFDLHDWFLLEEGVDNAPSTTILPQSSYLNDQVSIKNNELHILDEQSKLAEWKLELPQGFNKVEYFHREDPLALVLNVNDTQYMGFSANGTELIPVWQRDEWLTNVVDYAVLDVFDSRDVELNKDMKAELDSNSLWNAYWLRLTTNWNRLINLLKENQFSPGRVFTKLLALDAKDTTVSDLKFGFAKILIVLTHDGFIGGLDMVNKGQLIWELDLEIDQGVKMFWTDKNHDELVVFSHDGHYLTIEVTKDQPIIKSRSPLSERKTVDSVIRLNEHDHQYLIKFEDKDHLLFKLNPGKNTDVPIVANNHSSSHIFVTEHDTNGIYGYIIENDTVKQTWKKAVNSKEKMVAYSKRETTNLNTLGITLGDKSVLYKYLYPNLAAYLIANEEHHTITFNLIDTITGEILITQEHKDSPDFRFPMDIVFGEYWVVYSYFSSEPVPEQKLVVVELYESLTPDERLSNSSDNFFYDPLTGHINKPQFQTKQFIFPEIIKTMSISKTTDDITTKAIVMELENGQITYIPKLLLNARGKPAEEMAKDKKKEFMATPYTPVIPINDNFIITHFRNLLPGSDSQLISIPTNLESTSIICDLGLDVFCTRITPSGQFDLMSPTFEKGKLLITIFVLLVITYFIRPSVSNKKLKSQWLIK</sequence>
<proteinExistence type="inferred from homology"/>
<dbReference type="GO" id="GO:0072546">
    <property type="term" value="C:EMC complex"/>
    <property type="evidence" value="ECO:0007669"/>
    <property type="project" value="InterPro"/>
</dbReference>
<keyword evidence="6" id="KW-0256">Endoplasmic reticulum</keyword>
<feature type="domain" description="ER membrane protein complex subunit 1 C-terminal" evidence="12">
    <location>
        <begin position="539"/>
        <end position="757"/>
    </location>
</feature>
<dbReference type="HOGENOM" id="CLU_005034_3_0_1"/>
<keyword evidence="5 11" id="KW-0732">Signal</keyword>
<evidence type="ECO:0000256" key="10">
    <source>
        <dbReference type="SAM" id="Phobius"/>
    </source>
</evidence>
<dbReference type="PANTHER" id="PTHR21573">
    <property type="entry name" value="ER MEMBRANE PROTEIN COMPLEX SUBUNIT 1"/>
    <property type="match status" value="1"/>
</dbReference>